<evidence type="ECO:0000313" key="3">
    <source>
        <dbReference type="Proteomes" id="UP000242502"/>
    </source>
</evidence>
<dbReference type="GO" id="GO:0008757">
    <property type="term" value="F:S-adenosylmethionine-dependent methyltransferase activity"/>
    <property type="evidence" value="ECO:0007669"/>
    <property type="project" value="InterPro"/>
</dbReference>
<dbReference type="AlphaFoldDB" id="A0A1D2QQJ4"/>
<dbReference type="SUPFAM" id="SSF53335">
    <property type="entry name" value="S-adenosyl-L-methionine-dependent methyltransferases"/>
    <property type="match status" value="1"/>
</dbReference>
<gene>
    <name evidence="2" type="ORF">AB835_06825</name>
</gene>
<reference evidence="2 3" key="1">
    <citation type="journal article" date="2016" name="Appl. Environ. Microbiol.">
        <title>Lack of Overt Genome Reduction in the Bryostatin-Producing Bryozoan Symbiont "Candidatus Endobugula sertula".</title>
        <authorList>
            <person name="Miller I.J."/>
            <person name="Vanee N."/>
            <person name="Fong S.S."/>
            <person name="Lim-Fong G.E."/>
            <person name="Kwan J.C."/>
        </authorList>
    </citation>
    <scope>NUCLEOTIDE SEQUENCE [LARGE SCALE GENOMIC DNA]</scope>
    <source>
        <strain evidence="2">AB1-4</strain>
    </source>
</reference>
<dbReference type="Proteomes" id="UP000242502">
    <property type="component" value="Unassembled WGS sequence"/>
</dbReference>
<dbReference type="InterPro" id="IPR029063">
    <property type="entry name" value="SAM-dependent_MTases_sf"/>
</dbReference>
<protein>
    <recommendedName>
        <fullName evidence="1">Methyltransferase type 11 domain-containing protein</fullName>
    </recommendedName>
</protein>
<dbReference type="InterPro" id="IPR013216">
    <property type="entry name" value="Methyltransf_11"/>
</dbReference>
<evidence type="ECO:0000259" key="1">
    <source>
        <dbReference type="Pfam" id="PF08241"/>
    </source>
</evidence>
<dbReference type="Pfam" id="PF08241">
    <property type="entry name" value="Methyltransf_11"/>
    <property type="match status" value="1"/>
</dbReference>
<dbReference type="STRING" id="62101.AB835_06825"/>
<accession>A0A1D2QQJ4</accession>
<dbReference type="EMBL" id="MDLC01000019">
    <property type="protein sequence ID" value="ODS23851.1"/>
    <property type="molecule type" value="Genomic_DNA"/>
</dbReference>
<comment type="caution">
    <text evidence="2">The sequence shown here is derived from an EMBL/GenBank/DDBJ whole genome shotgun (WGS) entry which is preliminary data.</text>
</comment>
<organism evidence="2 3">
    <name type="scientific">Candidatus Endobugula sertula</name>
    <name type="common">Bugula neritina bacterial symbiont</name>
    <dbReference type="NCBI Taxonomy" id="62101"/>
    <lineage>
        <taxon>Bacteria</taxon>
        <taxon>Pseudomonadati</taxon>
        <taxon>Pseudomonadota</taxon>
        <taxon>Gammaproteobacteria</taxon>
        <taxon>Cellvibrionales</taxon>
        <taxon>Cellvibrionaceae</taxon>
        <taxon>Candidatus Endobugula</taxon>
    </lineage>
</organism>
<sequence>MSKFWGEYVQQFYAKKSHALFGVKPIVKAQKNIESWFESDVGQRILRQEKTFLDVLLQEFFGYHLMQISVLSDECLYEASPISHCFSLNPQMPNNDNGDKKSVLVTAFEELPIDNDAIDVCLLHHVLDYSENPQQLLREVTRVTMPNGYIVIVGFNPFSSMGLLRPLACLLSRSEHWHYRQLRVGRLMVWFQVLGLDMLHCHHGYYGLPMKKHYSDYVEKVGRRILSSFGSFYILVVRKTMTPMTMMKLPWKGKYMIPPWSKGVVASSVTGSSRLTNKKSSNI</sequence>
<evidence type="ECO:0000313" key="2">
    <source>
        <dbReference type="EMBL" id="ODS23851.1"/>
    </source>
</evidence>
<dbReference type="Gene3D" id="3.40.50.150">
    <property type="entry name" value="Vaccinia Virus protein VP39"/>
    <property type="match status" value="1"/>
</dbReference>
<feature type="domain" description="Methyltransferase type 11" evidence="1">
    <location>
        <begin position="100"/>
        <end position="152"/>
    </location>
</feature>
<proteinExistence type="predicted"/>
<name>A0A1D2QQJ4_9GAMM</name>